<feature type="compositionally biased region" description="Polar residues" evidence="3">
    <location>
        <begin position="388"/>
        <end position="411"/>
    </location>
</feature>
<reference evidence="5" key="1">
    <citation type="submission" date="2019-05" db="EMBL/GenBank/DDBJ databases">
        <title>Annotation for the trematode Fasciolopsis buski.</title>
        <authorList>
            <person name="Choi Y.-J."/>
        </authorList>
    </citation>
    <scope>NUCLEOTIDE SEQUENCE</scope>
    <source>
        <strain evidence="5">HT</strain>
        <tissue evidence="5">Whole worm</tissue>
    </source>
</reference>
<dbReference type="PROSITE" id="PS50001">
    <property type="entry name" value="SH2"/>
    <property type="match status" value="1"/>
</dbReference>
<dbReference type="AlphaFoldDB" id="A0A8E0S085"/>
<dbReference type="OrthoDB" id="6273691at2759"/>
<dbReference type="InterPro" id="IPR011993">
    <property type="entry name" value="PH-like_dom_sf"/>
</dbReference>
<evidence type="ECO:0000256" key="2">
    <source>
        <dbReference type="PROSITE-ProRule" id="PRU00191"/>
    </source>
</evidence>
<comment type="caution">
    <text evidence="5">The sequence shown here is derived from an EMBL/GenBank/DDBJ whole genome shotgun (WGS) entry which is preliminary data.</text>
</comment>
<feature type="compositionally biased region" description="Polar residues" evidence="3">
    <location>
        <begin position="433"/>
        <end position="443"/>
    </location>
</feature>
<feature type="region of interest" description="Disordered" evidence="3">
    <location>
        <begin position="1"/>
        <end position="41"/>
    </location>
</feature>
<dbReference type="InterPro" id="IPR000980">
    <property type="entry name" value="SH2"/>
</dbReference>
<keyword evidence="1 2" id="KW-0727">SH2 domain</keyword>
<dbReference type="PANTHER" id="PTHR45734">
    <property type="entry name" value="TENSIN"/>
    <property type="match status" value="1"/>
</dbReference>
<dbReference type="InterPro" id="IPR036860">
    <property type="entry name" value="SH2_dom_sf"/>
</dbReference>
<feature type="region of interest" description="Disordered" evidence="3">
    <location>
        <begin position="378"/>
        <end position="516"/>
    </location>
</feature>
<dbReference type="Pfam" id="PF00017">
    <property type="entry name" value="SH2"/>
    <property type="match status" value="1"/>
</dbReference>
<dbReference type="Gene3D" id="3.30.505.10">
    <property type="entry name" value="SH2 domain"/>
    <property type="match status" value="1"/>
</dbReference>
<dbReference type="Proteomes" id="UP000728185">
    <property type="component" value="Unassembled WGS sequence"/>
</dbReference>
<feature type="compositionally biased region" description="Low complexity" evidence="3">
    <location>
        <begin position="240"/>
        <end position="255"/>
    </location>
</feature>
<dbReference type="InterPro" id="IPR051484">
    <property type="entry name" value="Tensin_PTEN_phosphatase"/>
</dbReference>
<evidence type="ECO:0000259" key="4">
    <source>
        <dbReference type="PROSITE" id="PS50001"/>
    </source>
</evidence>
<dbReference type="Gene3D" id="2.30.29.30">
    <property type="entry name" value="Pleckstrin-homology domain (PH domain)/Phosphotyrosine-binding domain (PTB)"/>
    <property type="match status" value="1"/>
</dbReference>
<evidence type="ECO:0000256" key="3">
    <source>
        <dbReference type="SAM" id="MobiDB-lite"/>
    </source>
</evidence>
<name>A0A8E0S085_9TREM</name>
<sequence length="1147" mass="125484">MIHASGNLEYPDARQYRPSRSRDSSGSDPVSRRSTPKSDLFTRMEPLFPQYAELHSSQVLFAREEPISCVTTDGMQRREEHYRRKLNGQSDISYLRNGNQGESKPTGVTDRTCHLGGNTTSLPHTVPNGTDDDIESNTRDNVVIAKPTSSVHRSRVTQPLHLHTEPDLMTSTRPSSNHGRKLEPYPGEEQDHSPRSRLAHSPADNAQNVQLMRADRQPVCVSVSYLPRSDSRLQVGDATSIGSSSRSISPRPSSGQRCPTESDLAFRRVTSVSSSAGRSSYSAHRERIRQEREQELLMRQQQTQRQRQMAASTTGLHEHSLQHQSRHQQQYRSLSAVNQSGPTEAFEEVETIILQPIGRGVQDIDSRVGSMTTLARATGGSLMDGSSRHVSPTRSKFQSQNITSASDNANLQPAAESRVHTPSSATVVAEGPDNQSQLVTRTLTRVVDPHTSSLRRQKSPSEQRPQNRQRHHSEHASEHRHQTKSLRDTPVRAETRVGTQKRPPSAESESRFTTSFQNPVTNLNVARRARTLTNQPDVVSSSRQCTPIQIPVDDSEFAILGTDGTQRRLVTSPVMEPIAEYPTSIPPTASRIPHDQHIRYLEHSTHPSSEEMQHSQVEVVAPQPLRRSRSPVPRQTHAVVTEISPQPALHVDAPPSAGSFLHRNTSSSDISRPAVFSQQQQAQLGGQTIGPSRLGTVSATPHMSGSRSQLSTTSSTIIAPVPATQPPLTNGWKTEPTKPAFSDVADGANNLSIVQETAPAWYRPTLSREAAISILRQQPPGSFLIRDSTTFKDAFGLAVKVATLPPKVTPKSDDLQSELVRHYLIEVVNAPNKGVRLKGFASEPVFPSLAALIHQHTNDPLALPCRLILPPIPAHIPSSGTTALPAIVIGSAPAPQVAPTIPQTLADLSGPVDNATVTSAGSVLCGVAPSDSGSAQVDALNPNAVNSVTMVTRSDGGTSVPVTNDGVPTASSPNVPFVCVLHENPPAVEGQLSQGLTFRCLMLGSVDTPQWSMEMCFARAVDQLIPLTLLTAADCDRGVSRVRYTEVQLHVSSHDGITIIDLQRRLFLRRHLPNHVLMYCGIEPRKKEFSHPEHKLHGIVNPKIFGIVVRKGISECTTHVFTECDPIHTADSIVRHVRETYPHMNVR</sequence>
<evidence type="ECO:0000313" key="5">
    <source>
        <dbReference type="EMBL" id="KAA0195502.1"/>
    </source>
</evidence>
<dbReference type="GO" id="GO:0005925">
    <property type="term" value="C:focal adhesion"/>
    <property type="evidence" value="ECO:0007669"/>
    <property type="project" value="TreeGrafter"/>
</dbReference>
<protein>
    <submittedName>
        <fullName evidence="5">Tensin-3</fullName>
    </submittedName>
</protein>
<feature type="compositionally biased region" description="Basic and acidic residues" evidence="3">
    <location>
        <begin position="474"/>
        <end position="495"/>
    </location>
</feature>
<gene>
    <name evidence="5" type="ORF">FBUS_00940</name>
</gene>
<dbReference type="PANTHER" id="PTHR45734:SF7">
    <property type="entry name" value="EGFR ADAPTER PROTEIN-RELATED"/>
    <property type="match status" value="1"/>
</dbReference>
<feature type="region of interest" description="Disordered" evidence="3">
    <location>
        <begin position="117"/>
        <end position="202"/>
    </location>
</feature>
<feature type="compositionally biased region" description="Low complexity" evidence="3">
    <location>
        <begin position="267"/>
        <end position="282"/>
    </location>
</feature>
<evidence type="ECO:0000256" key="1">
    <source>
        <dbReference type="ARBA" id="ARBA00022999"/>
    </source>
</evidence>
<feature type="compositionally biased region" description="Basic and acidic residues" evidence="3">
    <location>
        <begin position="11"/>
        <end position="25"/>
    </location>
</feature>
<keyword evidence="6" id="KW-1185">Reference proteome</keyword>
<evidence type="ECO:0000313" key="6">
    <source>
        <dbReference type="Proteomes" id="UP000728185"/>
    </source>
</evidence>
<feature type="domain" description="SH2" evidence="4">
    <location>
        <begin position="761"/>
        <end position="871"/>
    </location>
</feature>
<dbReference type="SUPFAM" id="SSF50729">
    <property type="entry name" value="PH domain-like"/>
    <property type="match status" value="1"/>
</dbReference>
<proteinExistence type="predicted"/>
<organism evidence="5 6">
    <name type="scientific">Fasciolopsis buskii</name>
    <dbReference type="NCBI Taxonomy" id="27845"/>
    <lineage>
        <taxon>Eukaryota</taxon>
        <taxon>Metazoa</taxon>
        <taxon>Spiralia</taxon>
        <taxon>Lophotrochozoa</taxon>
        <taxon>Platyhelminthes</taxon>
        <taxon>Trematoda</taxon>
        <taxon>Digenea</taxon>
        <taxon>Plagiorchiida</taxon>
        <taxon>Echinostomata</taxon>
        <taxon>Echinostomatoidea</taxon>
        <taxon>Fasciolidae</taxon>
        <taxon>Fasciolopsis</taxon>
    </lineage>
</organism>
<accession>A0A8E0S085</accession>
<dbReference type="SUPFAM" id="SSF55550">
    <property type="entry name" value="SH2 domain"/>
    <property type="match status" value="1"/>
</dbReference>
<dbReference type="SMART" id="SM00252">
    <property type="entry name" value="SH2"/>
    <property type="match status" value="1"/>
</dbReference>
<dbReference type="EMBL" id="LUCM01003661">
    <property type="protein sequence ID" value="KAA0195502.1"/>
    <property type="molecule type" value="Genomic_DNA"/>
</dbReference>
<feature type="region of interest" description="Disordered" evidence="3">
    <location>
        <begin position="234"/>
        <end position="288"/>
    </location>
</feature>